<evidence type="ECO:0000313" key="2">
    <source>
        <dbReference type="Proteomes" id="UP000075288"/>
    </source>
</evidence>
<reference evidence="1 2" key="1">
    <citation type="submission" date="2016-01" db="EMBL/GenBank/DDBJ databases">
        <title>Genome Sequences of Twelve Sporeforming Bacillus Species Isolated from Foods.</title>
        <authorList>
            <person name="Berendsen E.M."/>
            <person name="Wells-Bennik M.H."/>
            <person name="Krawcyk A.O."/>
            <person name="De Jong A."/>
            <person name="Holsappel S."/>
            <person name="Eijlander R.T."/>
            <person name="Kuipers O.P."/>
        </authorList>
    </citation>
    <scope>NUCLEOTIDE SEQUENCE [LARGE SCALE GENOMIC DNA]</scope>
    <source>
        <strain evidence="1 2">B4098</strain>
    </source>
</reference>
<protein>
    <submittedName>
        <fullName evidence="1">Uncharacterized protein</fullName>
    </submittedName>
</protein>
<organism evidence="1 2">
    <name type="scientific">Heyndrickxia coagulans</name>
    <name type="common">Weizmannia coagulans</name>
    <dbReference type="NCBI Taxonomy" id="1398"/>
    <lineage>
        <taxon>Bacteria</taxon>
        <taxon>Bacillati</taxon>
        <taxon>Bacillota</taxon>
        <taxon>Bacilli</taxon>
        <taxon>Bacillales</taxon>
        <taxon>Bacillaceae</taxon>
        <taxon>Heyndrickxia</taxon>
    </lineage>
</organism>
<sequence>MGIGICHWIFTRGLQEGSKKKHSPIPFLPQKKGDITFSLTVSLPLPSENPLGKSSNG</sequence>
<gene>
    <name evidence="1" type="ORF">B4098_2290</name>
</gene>
<comment type="caution">
    <text evidence="1">The sequence shown here is derived from an EMBL/GenBank/DDBJ whole genome shotgun (WGS) entry which is preliminary data.</text>
</comment>
<name>A0A150KBL2_HEYCO</name>
<dbReference type="Proteomes" id="UP000075288">
    <property type="component" value="Unassembled WGS sequence"/>
</dbReference>
<dbReference type="EMBL" id="LQYG01000003">
    <property type="protein sequence ID" value="KYC66953.1"/>
    <property type="molecule type" value="Genomic_DNA"/>
</dbReference>
<accession>A0A150KBL2</accession>
<dbReference type="AlphaFoldDB" id="A0A150KBL2"/>
<proteinExistence type="predicted"/>
<evidence type="ECO:0000313" key="1">
    <source>
        <dbReference type="EMBL" id="KYC66953.1"/>
    </source>
</evidence>